<comment type="subcellular location">
    <subcellularLocation>
        <location evidence="2">Cytoplasm</location>
    </subcellularLocation>
</comment>
<evidence type="ECO:0000256" key="6">
    <source>
        <dbReference type="ARBA" id="ARBA00023186"/>
    </source>
</evidence>
<dbReference type="RefSeq" id="WP_111630965.1">
    <property type="nucleotide sequence ID" value="NZ_QLMC01000007.1"/>
</dbReference>
<dbReference type="GO" id="GO:0003755">
    <property type="term" value="F:peptidyl-prolyl cis-trans isomerase activity"/>
    <property type="evidence" value="ECO:0007669"/>
    <property type="project" value="UniProtKB-UniRule"/>
</dbReference>
<evidence type="ECO:0000256" key="9">
    <source>
        <dbReference type="PROSITE-ProRule" id="PRU00277"/>
    </source>
</evidence>
<evidence type="ECO:0000256" key="1">
    <source>
        <dbReference type="ARBA" id="ARBA00000971"/>
    </source>
</evidence>
<dbReference type="EMBL" id="QLMC01000007">
    <property type="protein sequence ID" value="RAJ92632.1"/>
    <property type="molecule type" value="Genomic_DNA"/>
</dbReference>
<protein>
    <recommendedName>
        <fullName evidence="10">Peptidyl-prolyl cis-trans isomerase</fullName>
        <ecNumber evidence="10">5.2.1.8</ecNumber>
    </recommendedName>
</protein>
<comment type="caution">
    <text evidence="12">The sequence shown here is derived from an EMBL/GenBank/DDBJ whole genome shotgun (WGS) entry which is preliminary data.</text>
</comment>
<evidence type="ECO:0000256" key="7">
    <source>
        <dbReference type="ARBA" id="ARBA00023235"/>
    </source>
</evidence>
<evidence type="ECO:0000256" key="5">
    <source>
        <dbReference type="ARBA" id="ARBA00023110"/>
    </source>
</evidence>
<keyword evidence="6" id="KW-0143">Chaperone</keyword>
<dbReference type="AlphaFoldDB" id="A0A327WQ67"/>
<evidence type="ECO:0000313" key="12">
    <source>
        <dbReference type="EMBL" id="RAJ92632.1"/>
    </source>
</evidence>
<evidence type="ECO:0000256" key="8">
    <source>
        <dbReference type="ARBA" id="ARBA00037071"/>
    </source>
</evidence>
<dbReference type="OrthoDB" id="9808891at2"/>
<dbReference type="PROSITE" id="PS50059">
    <property type="entry name" value="FKBP_PPIASE"/>
    <property type="match status" value="1"/>
</dbReference>
<comment type="catalytic activity">
    <reaction evidence="1 9 10">
        <text>[protein]-peptidylproline (omega=180) = [protein]-peptidylproline (omega=0)</text>
        <dbReference type="Rhea" id="RHEA:16237"/>
        <dbReference type="Rhea" id="RHEA-COMP:10747"/>
        <dbReference type="Rhea" id="RHEA-COMP:10748"/>
        <dbReference type="ChEBI" id="CHEBI:83833"/>
        <dbReference type="ChEBI" id="CHEBI:83834"/>
        <dbReference type="EC" id="5.2.1.8"/>
    </reaction>
</comment>
<reference evidence="12 13" key="1">
    <citation type="submission" date="2018-06" db="EMBL/GenBank/DDBJ databases">
        <title>Genomic Encyclopedia of Archaeal and Bacterial Type Strains, Phase II (KMG-II): from individual species to whole genera.</title>
        <authorList>
            <person name="Goeker M."/>
        </authorList>
    </citation>
    <scope>NUCLEOTIDE SEQUENCE [LARGE SCALE GENOMIC DNA]</scope>
    <source>
        <strain evidence="12 13">DSM 21851</strain>
    </source>
</reference>
<dbReference type="GO" id="GO:0005737">
    <property type="term" value="C:cytoplasm"/>
    <property type="evidence" value="ECO:0007669"/>
    <property type="project" value="UniProtKB-SubCell"/>
</dbReference>
<organism evidence="12 13">
    <name type="scientific">Larkinella arboricola</name>
    <dbReference type="NCBI Taxonomy" id="643671"/>
    <lineage>
        <taxon>Bacteria</taxon>
        <taxon>Pseudomonadati</taxon>
        <taxon>Bacteroidota</taxon>
        <taxon>Cytophagia</taxon>
        <taxon>Cytophagales</taxon>
        <taxon>Spirosomataceae</taxon>
        <taxon>Larkinella</taxon>
    </lineage>
</organism>
<dbReference type="Gene3D" id="3.10.50.40">
    <property type="match status" value="1"/>
</dbReference>
<keyword evidence="7 9" id="KW-0413">Isomerase</keyword>
<comment type="similarity">
    <text evidence="3 10">Belongs to the FKBP-type PPIase family.</text>
</comment>
<keyword evidence="13" id="KW-1185">Reference proteome</keyword>
<dbReference type="Pfam" id="PF00254">
    <property type="entry name" value="FKBP_C"/>
    <property type="match status" value="1"/>
</dbReference>
<proteinExistence type="inferred from homology"/>
<dbReference type="PANTHER" id="PTHR47861:SF3">
    <property type="entry name" value="FKBP-TYPE PEPTIDYL-PROLYL CIS-TRANS ISOMERASE SLYD"/>
    <property type="match status" value="1"/>
</dbReference>
<keyword evidence="4" id="KW-0963">Cytoplasm</keyword>
<dbReference type="InterPro" id="IPR046357">
    <property type="entry name" value="PPIase_dom_sf"/>
</dbReference>
<keyword evidence="5 9" id="KW-0697">Rotamase</keyword>
<dbReference type="InterPro" id="IPR001179">
    <property type="entry name" value="PPIase_FKBP_dom"/>
</dbReference>
<accession>A0A327WQ67</accession>
<evidence type="ECO:0000313" key="13">
    <source>
        <dbReference type="Proteomes" id="UP000248790"/>
    </source>
</evidence>
<dbReference type="GO" id="GO:0042026">
    <property type="term" value="P:protein refolding"/>
    <property type="evidence" value="ECO:0007669"/>
    <property type="project" value="UniProtKB-ARBA"/>
</dbReference>
<evidence type="ECO:0000256" key="10">
    <source>
        <dbReference type="RuleBase" id="RU003915"/>
    </source>
</evidence>
<gene>
    <name evidence="12" type="ORF">LX87_04962</name>
</gene>
<sequence>MAQAKAGDTVQVHYTGRKNDGTVFDSSSGRSPLQFQVGSGMVIKGFDEGVNGMEVGESKTVRIPVEDAYGPSSPDMVFEFDRSLIPDDIELEVGLTLNMHQDGNPQAVPVVVRNVTATSVTLDANHPLAGEELIFDIELVGINPSKLILE</sequence>
<name>A0A327WQ67_LARAB</name>
<feature type="domain" description="PPIase FKBP-type" evidence="11">
    <location>
        <begin position="7"/>
        <end position="101"/>
    </location>
</feature>
<evidence type="ECO:0000256" key="2">
    <source>
        <dbReference type="ARBA" id="ARBA00004496"/>
    </source>
</evidence>
<comment type="function">
    <text evidence="8">Also involved in hydrogenase metallocenter assembly, probably by participating in the nickel insertion step. This function in hydrogenase biosynthesis requires chaperone activity and the presence of the metal-binding domain, but not PPIase activity.</text>
</comment>
<dbReference type="EC" id="5.2.1.8" evidence="10"/>
<evidence type="ECO:0000256" key="3">
    <source>
        <dbReference type="ARBA" id="ARBA00006577"/>
    </source>
</evidence>
<evidence type="ECO:0000256" key="4">
    <source>
        <dbReference type="ARBA" id="ARBA00022490"/>
    </source>
</evidence>
<evidence type="ECO:0000259" key="11">
    <source>
        <dbReference type="PROSITE" id="PS50059"/>
    </source>
</evidence>
<dbReference type="Proteomes" id="UP000248790">
    <property type="component" value="Unassembled WGS sequence"/>
</dbReference>
<dbReference type="SUPFAM" id="SSF54534">
    <property type="entry name" value="FKBP-like"/>
    <property type="match status" value="1"/>
</dbReference>
<dbReference type="PANTHER" id="PTHR47861">
    <property type="entry name" value="FKBP-TYPE PEPTIDYL-PROLYL CIS-TRANS ISOMERASE SLYD"/>
    <property type="match status" value="1"/>
</dbReference>